<evidence type="ECO:0000259" key="2">
    <source>
        <dbReference type="PROSITE" id="PS51740"/>
    </source>
</evidence>
<dbReference type="SUPFAM" id="SSF89447">
    <property type="entry name" value="AbrB/MazE/MraZ-like"/>
    <property type="match status" value="1"/>
</dbReference>
<proteinExistence type="predicted"/>
<organism evidence="3">
    <name type="scientific">Fervidicoccus fontis</name>
    <dbReference type="NCBI Taxonomy" id="683846"/>
    <lineage>
        <taxon>Archaea</taxon>
        <taxon>Thermoproteota</taxon>
        <taxon>Thermoprotei</taxon>
        <taxon>Fervidicoccales</taxon>
        <taxon>Fervidicoccaceae</taxon>
        <taxon>Fervidicoccus</taxon>
    </lineage>
</organism>
<dbReference type="PROSITE" id="PS51740">
    <property type="entry name" value="SPOVT_ABRB"/>
    <property type="match status" value="1"/>
</dbReference>
<protein>
    <submittedName>
        <fullName evidence="3">AbrB family transcriptional regulator</fullName>
    </submittedName>
</protein>
<dbReference type="NCBIfam" id="TIGR01439">
    <property type="entry name" value="lp_hng_hel_AbrB"/>
    <property type="match status" value="1"/>
</dbReference>
<dbReference type="InterPro" id="IPR002912">
    <property type="entry name" value="ACT_dom"/>
</dbReference>
<dbReference type="GO" id="GO:0003677">
    <property type="term" value="F:DNA binding"/>
    <property type="evidence" value="ECO:0007669"/>
    <property type="project" value="InterPro"/>
</dbReference>
<feature type="domain" description="SpoVT-AbrB" evidence="2">
    <location>
        <begin position="4"/>
        <end position="51"/>
    </location>
</feature>
<sequence length="140" mass="15610">MRIANIVKVDSKGRITIPLVIREALDIREGRHLIVVADMSKREILLTPIASGDKMVYEIKVELKDQPGALATFSNKLKDLGLNQLIVKCSTLKRGEIGECISLVEPVASREVDVDKVKRELEKLDVVYYLSVKPLEVTVA</sequence>
<name>A0A7J3ZKQ6_9CREN</name>
<evidence type="ECO:0000259" key="1">
    <source>
        <dbReference type="PROSITE" id="PS51671"/>
    </source>
</evidence>
<dbReference type="EMBL" id="DRZC01000063">
    <property type="protein sequence ID" value="HHQ80691.1"/>
    <property type="molecule type" value="Genomic_DNA"/>
</dbReference>
<gene>
    <name evidence="3" type="ORF">ENM78_04500</name>
</gene>
<feature type="domain" description="ACT" evidence="1">
    <location>
        <begin position="58"/>
        <end position="137"/>
    </location>
</feature>
<accession>A0A7J3ZKQ6</accession>
<dbReference type="InterPro" id="IPR007159">
    <property type="entry name" value="SpoVT-AbrB_dom"/>
</dbReference>
<evidence type="ECO:0000313" key="3">
    <source>
        <dbReference type="EMBL" id="HHQ80691.1"/>
    </source>
</evidence>
<dbReference type="Pfam" id="PF04014">
    <property type="entry name" value="MazE_antitoxin"/>
    <property type="match status" value="1"/>
</dbReference>
<dbReference type="PROSITE" id="PS51671">
    <property type="entry name" value="ACT"/>
    <property type="match status" value="1"/>
</dbReference>
<dbReference type="Gene3D" id="2.10.260.10">
    <property type="match status" value="1"/>
</dbReference>
<dbReference type="AlphaFoldDB" id="A0A7J3ZKQ6"/>
<comment type="caution">
    <text evidence="3">The sequence shown here is derived from an EMBL/GenBank/DDBJ whole genome shotgun (WGS) entry which is preliminary data.</text>
</comment>
<dbReference type="InterPro" id="IPR037914">
    <property type="entry name" value="SpoVT-AbrB_sf"/>
</dbReference>
<reference evidence="3" key="1">
    <citation type="journal article" date="2020" name="mSystems">
        <title>Genome- and Community-Level Interaction Insights into Carbon Utilization and Element Cycling Functions of Hydrothermarchaeota in Hydrothermal Sediment.</title>
        <authorList>
            <person name="Zhou Z."/>
            <person name="Liu Y."/>
            <person name="Xu W."/>
            <person name="Pan J."/>
            <person name="Luo Z.H."/>
            <person name="Li M."/>
        </authorList>
    </citation>
    <scope>NUCLEOTIDE SEQUENCE [LARGE SCALE GENOMIC DNA]</scope>
    <source>
        <strain evidence="3">SpSt-1116</strain>
    </source>
</reference>
<dbReference type="SMART" id="SM00966">
    <property type="entry name" value="SpoVT_AbrB"/>
    <property type="match status" value="1"/>
</dbReference>